<protein>
    <submittedName>
        <fullName evidence="1">Uncharacterized protein</fullName>
    </submittedName>
</protein>
<sequence>MSMKNKPTVILLKGNGPVSINNELMELITITTSHGFIGFPLKQLRAQKVVVLNDYDKFLTIEKEITTKPCCFIFSYDELQSKDFDLIKSEKLEILK</sequence>
<name>A0AAE7BAY5_9BACT</name>
<keyword evidence="2" id="KW-1185">Reference proteome</keyword>
<proteinExistence type="predicted"/>
<dbReference type="RefSeq" id="WP_129011440.1">
    <property type="nucleotide sequence ID" value="NZ_CP053835.1"/>
</dbReference>
<evidence type="ECO:0000313" key="1">
    <source>
        <dbReference type="EMBL" id="QKF76150.1"/>
    </source>
</evidence>
<accession>A0AAE7BAY5</accession>
<dbReference type="KEGG" id="adz:ADFLV_0078"/>
<evidence type="ECO:0000313" key="2">
    <source>
        <dbReference type="Proteomes" id="UP000503313"/>
    </source>
</evidence>
<organism evidence="1 2">
    <name type="scientific">Arcobacter defluvii</name>
    <dbReference type="NCBI Taxonomy" id="873191"/>
    <lineage>
        <taxon>Bacteria</taxon>
        <taxon>Pseudomonadati</taxon>
        <taxon>Campylobacterota</taxon>
        <taxon>Epsilonproteobacteria</taxon>
        <taxon>Campylobacterales</taxon>
        <taxon>Arcobacteraceae</taxon>
        <taxon>Arcobacter</taxon>
    </lineage>
</organism>
<reference evidence="1 2" key="1">
    <citation type="submission" date="2020-05" db="EMBL/GenBank/DDBJ databases">
        <title>Complete genome sequencing of Campylobacter and Arcobacter type strains.</title>
        <authorList>
            <person name="Miller W.G."/>
            <person name="Yee E."/>
        </authorList>
    </citation>
    <scope>NUCLEOTIDE SEQUENCE [LARGE SCALE GENOMIC DNA]</scope>
    <source>
        <strain evidence="1 2">LMG 25694</strain>
    </source>
</reference>
<dbReference type="EMBL" id="CP053835">
    <property type="protein sequence ID" value="QKF76150.1"/>
    <property type="molecule type" value="Genomic_DNA"/>
</dbReference>
<gene>
    <name evidence="1" type="ORF">ADFLV_0078</name>
</gene>
<dbReference type="Proteomes" id="UP000503313">
    <property type="component" value="Chromosome"/>
</dbReference>
<dbReference type="AlphaFoldDB" id="A0AAE7BAY5"/>